<keyword evidence="4" id="KW-0548">Nucleotidyltransferase</keyword>
<evidence type="ECO:0000256" key="5">
    <source>
        <dbReference type="ARBA" id="ARBA00023125"/>
    </source>
</evidence>
<reference evidence="8 9" key="1">
    <citation type="submission" date="2018-08" db="EMBL/GenBank/DDBJ databases">
        <title>Recombination of ecologically and evolutionarily significant loci maintains genetic cohesion in the Pseudomonas syringae species complex.</title>
        <authorList>
            <person name="Dillon M."/>
            <person name="Thakur S."/>
            <person name="Almeida R.N.D."/>
            <person name="Weir B.S."/>
            <person name="Guttman D.S."/>
        </authorList>
    </citation>
    <scope>NUCLEOTIDE SEQUENCE [LARGE SCALE GENOMIC DNA]</scope>
    <source>
        <strain evidence="8 9">ICMP 19589</strain>
    </source>
</reference>
<dbReference type="GO" id="GO:0003677">
    <property type="term" value="F:DNA binding"/>
    <property type="evidence" value="ECO:0007669"/>
    <property type="project" value="UniProtKB-UniRule"/>
</dbReference>
<keyword evidence="2" id="KW-0328">Glycosyltransferase</keyword>
<comment type="similarity">
    <text evidence="6">Belongs to the DarT ADP-ribosyltransferase family.</text>
</comment>
<proteinExistence type="inferred from homology"/>
<comment type="caution">
    <text evidence="8">The sequence shown here is derived from an EMBL/GenBank/DDBJ whole genome shotgun (WGS) entry which is preliminary data.</text>
</comment>
<feature type="domain" description="DarT" evidence="7">
    <location>
        <begin position="17"/>
        <end position="220"/>
    </location>
</feature>
<dbReference type="InterPro" id="IPR029494">
    <property type="entry name" value="DarT"/>
</dbReference>
<keyword evidence="3" id="KW-0808">Transferase</keyword>
<dbReference type="RefSeq" id="WP_122281942.1">
    <property type="nucleotide sequence ID" value="NZ_RBQT01000144.1"/>
</dbReference>
<name>A0A7Z6U312_PSESF</name>
<dbReference type="AlphaFoldDB" id="A0A7Z6U312"/>
<evidence type="ECO:0000256" key="4">
    <source>
        <dbReference type="ARBA" id="ARBA00022695"/>
    </source>
</evidence>
<evidence type="ECO:0000313" key="8">
    <source>
        <dbReference type="EMBL" id="RMP75965.1"/>
    </source>
</evidence>
<sequence length="224" mass="25421">MIAELSVEGVVARRNVSELLHFTSNHGLVGILEIKSILSRRTLPEEDHLAHIAAPTSAARQEAESYFDKQEDWLDYINLSISEINRNYFKFASERWHTSGDRWWVILSFRPSLLSQKDVYFSTTNNVYPETLRAKGGKGLEALFAESIARKPGWTVTRKARSDNLPTCEQAEVLFPSRLDLSYLQAIYVANEDHSDLVEGWLSLYKISGVSVRIDASKFNGQPN</sequence>
<keyword evidence="1 6" id="KW-1277">Toxin-antitoxin system</keyword>
<evidence type="ECO:0000256" key="6">
    <source>
        <dbReference type="PROSITE-ProRule" id="PRU01362"/>
    </source>
</evidence>
<organism evidence="8 9">
    <name type="scientific">Pseudomonas syringae pv. actinidiae</name>
    <dbReference type="NCBI Taxonomy" id="103796"/>
    <lineage>
        <taxon>Bacteria</taxon>
        <taxon>Pseudomonadati</taxon>
        <taxon>Pseudomonadota</taxon>
        <taxon>Gammaproteobacteria</taxon>
        <taxon>Pseudomonadales</taxon>
        <taxon>Pseudomonadaceae</taxon>
        <taxon>Pseudomonas</taxon>
        <taxon>Pseudomonas syringae</taxon>
    </lineage>
</organism>
<dbReference type="GO" id="GO:0016757">
    <property type="term" value="F:glycosyltransferase activity"/>
    <property type="evidence" value="ECO:0007669"/>
    <property type="project" value="UniProtKB-KW"/>
</dbReference>
<gene>
    <name evidence="8" type="ORF">ALQ15_02239</name>
</gene>
<comment type="caution">
    <text evidence="6">Lacks conserved residue(s) required for the propagation of feature annotation.</text>
</comment>
<evidence type="ECO:0000256" key="2">
    <source>
        <dbReference type="ARBA" id="ARBA00022676"/>
    </source>
</evidence>
<evidence type="ECO:0000256" key="3">
    <source>
        <dbReference type="ARBA" id="ARBA00022679"/>
    </source>
</evidence>
<protein>
    <recommendedName>
        <fullName evidence="7">DarT domain-containing protein</fullName>
    </recommendedName>
</protein>
<dbReference type="GO" id="GO:0016779">
    <property type="term" value="F:nucleotidyltransferase activity"/>
    <property type="evidence" value="ECO:0007669"/>
    <property type="project" value="UniProtKB-KW"/>
</dbReference>
<dbReference type="PROSITE" id="PS52018">
    <property type="entry name" value="DART"/>
    <property type="match status" value="1"/>
</dbReference>
<evidence type="ECO:0000256" key="1">
    <source>
        <dbReference type="ARBA" id="ARBA00022649"/>
    </source>
</evidence>
<dbReference type="Proteomes" id="UP000282289">
    <property type="component" value="Unassembled WGS sequence"/>
</dbReference>
<dbReference type="EMBL" id="RBQT01000144">
    <property type="protein sequence ID" value="RMP75965.1"/>
    <property type="molecule type" value="Genomic_DNA"/>
</dbReference>
<accession>A0A7Z6U312</accession>
<dbReference type="Pfam" id="PF14487">
    <property type="entry name" value="DarT"/>
    <property type="match status" value="1"/>
</dbReference>
<keyword evidence="5 6" id="KW-0238">DNA-binding</keyword>
<evidence type="ECO:0000313" key="9">
    <source>
        <dbReference type="Proteomes" id="UP000282289"/>
    </source>
</evidence>
<evidence type="ECO:0000259" key="7">
    <source>
        <dbReference type="PROSITE" id="PS52018"/>
    </source>
</evidence>